<feature type="region of interest" description="Disordered" evidence="1">
    <location>
        <begin position="1"/>
        <end position="22"/>
    </location>
</feature>
<sequence>MDGPREPVHHRPGPVAGTVSATAAAPPVELPPSWAQAPDPSLVPLSVSDAEYQMVYWTFHQTLAESRFIVVRICRVQNAALWQKYV</sequence>
<feature type="non-terminal residue" evidence="2">
    <location>
        <position position="86"/>
    </location>
</feature>
<dbReference type="AlphaFoldDB" id="A0A401TFG4"/>
<evidence type="ECO:0000313" key="3">
    <source>
        <dbReference type="Proteomes" id="UP000287033"/>
    </source>
</evidence>
<organism evidence="2 3">
    <name type="scientific">Chiloscyllium punctatum</name>
    <name type="common">Brownbanded bambooshark</name>
    <name type="synonym">Hemiscyllium punctatum</name>
    <dbReference type="NCBI Taxonomy" id="137246"/>
    <lineage>
        <taxon>Eukaryota</taxon>
        <taxon>Metazoa</taxon>
        <taxon>Chordata</taxon>
        <taxon>Craniata</taxon>
        <taxon>Vertebrata</taxon>
        <taxon>Chondrichthyes</taxon>
        <taxon>Elasmobranchii</taxon>
        <taxon>Galeomorphii</taxon>
        <taxon>Galeoidea</taxon>
        <taxon>Orectolobiformes</taxon>
        <taxon>Hemiscylliidae</taxon>
        <taxon>Chiloscyllium</taxon>
    </lineage>
</organism>
<dbReference type="SUPFAM" id="SSF56399">
    <property type="entry name" value="ADP-ribosylation"/>
    <property type="match status" value="1"/>
</dbReference>
<name>A0A401TFG4_CHIPU</name>
<evidence type="ECO:0000256" key="1">
    <source>
        <dbReference type="SAM" id="MobiDB-lite"/>
    </source>
</evidence>
<dbReference type="Proteomes" id="UP000287033">
    <property type="component" value="Unassembled WGS sequence"/>
</dbReference>
<accession>A0A401TFG4</accession>
<dbReference type="EMBL" id="BEZZ01050672">
    <property type="protein sequence ID" value="GCC41394.1"/>
    <property type="molecule type" value="Genomic_DNA"/>
</dbReference>
<gene>
    <name evidence="2" type="ORF">chiPu_0025019</name>
</gene>
<reference evidence="2 3" key="1">
    <citation type="journal article" date="2018" name="Nat. Ecol. Evol.">
        <title>Shark genomes provide insights into elasmobranch evolution and the origin of vertebrates.</title>
        <authorList>
            <person name="Hara Y"/>
            <person name="Yamaguchi K"/>
            <person name="Onimaru K"/>
            <person name="Kadota M"/>
            <person name="Koyanagi M"/>
            <person name="Keeley SD"/>
            <person name="Tatsumi K"/>
            <person name="Tanaka K"/>
            <person name="Motone F"/>
            <person name="Kageyama Y"/>
            <person name="Nozu R"/>
            <person name="Adachi N"/>
            <person name="Nishimura O"/>
            <person name="Nakagawa R"/>
            <person name="Tanegashima C"/>
            <person name="Kiyatake I"/>
            <person name="Matsumoto R"/>
            <person name="Murakumo K"/>
            <person name="Nishida K"/>
            <person name="Terakita A"/>
            <person name="Kuratani S"/>
            <person name="Sato K"/>
            <person name="Hyodo S Kuraku.S."/>
        </authorList>
    </citation>
    <scope>NUCLEOTIDE SEQUENCE [LARGE SCALE GENOMIC DNA]</scope>
</reference>
<comment type="caution">
    <text evidence="2">The sequence shown here is derived from an EMBL/GenBank/DDBJ whole genome shotgun (WGS) entry which is preliminary data.</text>
</comment>
<keyword evidence="3" id="KW-1185">Reference proteome</keyword>
<proteinExistence type="predicted"/>
<evidence type="ECO:0000313" key="2">
    <source>
        <dbReference type="EMBL" id="GCC41394.1"/>
    </source>
</evidence>
<dbReference type="Gene3D" id="3.90.228.10">
    <property type="match status" value="1"/>
</dbReference>
<protein>
    <submittedName>
        <fullName evidence="2">Uncharacterized protein</fullName>
    </submittedName>
</protein>